<reference evidence="1" key="1">
    <citation type="submission" date="2013-12" db="EMBL/GenBank/DDBJ databases">
        <authorList>
            <person name="Linke B."/>
        </authorList>
    </citation>
    <scope>NUCLEOTIDE SEQUENCE [LARGE SCALE GENOMIC DNA]</scope>
    <source>
        <strain evidence="1">CRIB-18</strain>
    </source>
</reference>
<protein>
    <submittedName>
        <fullName evidence="1">Secreted protein</fullName>
    </submittedName>
</protein>
<dbReference type="InterPro" id="IPR025091">
    <property type="entry name" value="DUF4019"/>
</dbReference>
<proteinExistence type="predicted"/>
<dbReference type="STRING" id="1437425.CSEC_2192"/>
<organism evidence="1 2">
    <name type="scientific">Candidatus Criblamydia sequanensis CRIB-18</name>
    <dbReference type="NCBI Taxonomy" id="1437425"/>
    <lineage>
        <taxon>Bacteria</taxon>
        <taxon>Pseudomonadati</taxon>
        <taxon>Chlamydiota</taxon>
        <taxon>Chlamydiia</taxon>
        <taxon>Parachlamydiales</taxon>
        <taxon>Candidatus Criblamydiaceae</taxon>
        <taxon>Candidatus Criblamydia</taxon>
    </lineage>
</organism>
<dbReference type="eggNOG" id="ENOG50339G9">
    <property type="taxonomic scope" value="Bacteria"/>
</dbReference>
<dbReference type="EMBL" id="CCEJ010000011">
    <property type="protein sequence ID" value="CDR34998.1"/>
    <property type="molecule type" value="Genomic_DNA"/>
</dbReference>
<reference evidence="1" key="2">
    <citation type="submission" date="2014-09" db="EMBL/GenBank/DDBJ databases">
        <title>Criblamydia sequanensis harbors a mega-plasmid encoding arsenite resistance.</title>
        <authorList>
            <person name="Bertelli C."/>
            <person name="Goesmann A."/>
            <person name="Greub G."/>
        </authorList>
    </citation>
    <scope>NUCLEOTIDE SEQUENCE [LARGE SCALE GENOMIC DNA]</scope>
    <source>
        <strain evidence="1">CRIB-18</strain>
    </source>
</reference>
<name>A0A090D370_9BACT</name>
<dbReference type="Pfam" id="PF13211">
    <property type="entry name" value="DUF4019"/>
    <property type="match status" value="1"/>
</dbReference>
<keyword evidence="2" id="KW-1185">Reference proteome</keyword>
<evidence type="ECO:0000313" key="1">
    <source>
        <dbReference type="EMBL" id="CDR34998.1"/>
    </source>
</evidence>
<accession>A0A090D370</accession>
<evidence type="ECO:0000313" key="2">
    <source>
        <dbReference type="Proteomes" id="UP000031552"/>
    </source>
</evidence>
<comment type="caution">
    <text evidence="1">The sequence shown here is derived from an EMBL/GenBank/DDBJ whole genome shotgun (WGS) entry which is preliminary data.</text>
</comment>
<gene>
    <name evidence="1" type="ORF">CSEC_2192</name>
</gene>
<dbReference type="RefSeq" id="WP_041018550.1">
    <property type="nucleotide sequence ID" value="NZ_CCEJ010000011.1"/>
</dbReference>
<dbReference type="OrthoDB" id="21915at2"/>
<dbReference type="AlphaFoldDB" id="A0A090D370"/>
<dbReference type="Proteomes" id="UP000031552">
    <property type="component" value="Unassembled WGS sequence"/>
</dbReference>
<sequence>MKFIFAFFLLLSGSLISSERESFARSKEESLFFLQLIDYEAYDEAWEESSPIFKELYPKREWIRSLDKERLPYGKPVARKMTNQLRNVNPRYFPKGTYMMFSFRTRFEKGIEIDELLNLKQDNQNNWKVVTYYFQKGWNPGDGWNPNE</sequence>